<accession>A0A3D9HQS5</accession>
<dbReference type="PANTHER" id="PTHR40616">
    <property type="entry name" value="LINALOOL DEHYDRATASE_ISOMERASE DOMAIN-CONTAINING PROTEIN"/>
    <property type="match status" value="1"/>
</dbReference>
<name>A0A3D9HQS5_9BACL</name>
<proteinExistence type="predicted"/>
<gene>
    <name evidence="1" type="ORF">DFP95_13610</name>
</gene>
<evidence type="ECO:0008006" key="3">
    <source>
        <dbReference type="Google" id="ProtNLM"/>
    </source>
</evidence>
<dbReference type="EMBL" id="QRDY01000036">
    <property type="protein sequence ID" value="RED51884.1"/>
    <property type="molecule type" value="Genomic_DNA"/>
</dbReference>
<evidence type="ECO:0000313" key="2">
    <source>
        <dbReference type="Proteomes" id="UP000256869"/>
    </source>
</evidence>
<dbReference type="RefSeq" id="WP_115995812.1">
    <property type="nucleotide sequence ID" value="NZ_QRDY01000036.1"/>
</dbReference>
<organism evidence="1 2">
    <name type="scientific">Cohnella lupini</name>
    <dbReference type="NCBI Taxonomy" id="1294267"/>
    <lineage>
        <taxon>Bacteria</taxon>
        <taxon>Bacillati</taxon>
        <taxon>Bacillota</taxon>
        <taxon>Bacilli</taxon>
        <taxon>Bacillales</taxon>
        <taxon>Paenibacillaceae</taxon>
        <taxon>Cohnella</taxon>
    </lineage>
</organism>
<protein>
    <recommendedName>
        <fullName evidence="3">Heparinase II/III-like protein</fullName>
    </recommendedName>
</protein>
<sequence>MSVKVKFINNKKLLLQKVISQESDYDPEVSLLLRPLHSPGYHTTLTLKSNPFVHPTHQSLLYALALLNTEAPEYVGRACDVIRRILTLQDQDPDRDTYGIWPWFYEEPLDRMAPPDWNWADFCGKELVQVERLHGARLPSELRDQIRLAVRCACDAIIKRDVGPHYTNIAIMGAFVTLLAGESYGWQNDAKYALRRLEKLMLHMDKLGTLQEFNSPHYSVIAIVELSKIQTYTTNDRAKEIATRMLDRVWKMVTEHYHPVTKQWAGPHSRNYGTLLNDKIKSFLQLATDHRVTFFPDEDIVFDAEWYGSGSRCPDCYLELFQREDSRFLEQPYYRNEETGFAKWAYTYLKPAYTIGMFGEEIMWNQTRGFVAYFENNGETTYLQMRCLHDGYDYCSAVLSVAAKDDLLLLGVRFLTNGGDTHPNLDRIQGKVEAEDFRLRMELGGCMDRVSVDTNGAEAQVVINGLALRFDSLYAAFGVKSSDVMRDWEWEANKSDNSYGLDLTIYGGRRRTIDFQALDKAAFLISLAIGEAAEKVKQIAVVEEAEQVTAQVIAEQASGLQHQLSIPLKPNDNHPI</sequence>
<dbReference type="OrthoDB" id="9813410at2"/>
<dbReference type="Proteomes" id="UP000256869">
    <property type="component" value="Unassembled WGS sequence"/>
</dbReference>
<dbReference type="AlphaFoldDB" id="A0A3D9HQS5"/>
<dbReference type="PANTHER" id="PTHR40616:SF1">
    <property type="entry name" value="LINALOOL DEHYDRATASE_ISOMERASE DOMAIN-CONTAINING PROTEIN"/>
    <property type="match status" value="1"/>
</dbReference>
<evidence type="ECO:0000313" key="1">
    <source>
        <dbReference type="EMBL" id="RED51884.1"/>
    </source>
</evidence>
<keyword evidence="2" id="KW-1185">Reference proteome</keyword>
<reference evidence="1 2" key="1">
    <citation type="submission" date="2018-07" db="EMBL/GenBank/DDBJ databases">
        <title>Genomic Encyclopedia of Type Strains, Phase III (KMG-III): the genomes of soil and plant-associated and newly described type strains.</title>
        <authorList>
            <person name="Whitman W."/>
        </authorList>
    </citation>
    <scope>NUCLEOTIDE SEQUENCE [LARGE SCALE GENOMIC DNA]</scope>
    <source>
        <strain evidence="1 2">CECT 8236</strain>
    </source>
</reference>
<comment type="caution">
    <text evidence="1">The sequence shown here is derived from an EMBL/GenBank/DDBJ whole genome shotgun (WGS) entry which is preliminary data.</text>
</comment>